<evidence type="ECO:0000313" key="3">
    <source>
        <dbReference type="Proteomes" id="UP000222564"/>
    </source>
</evidence>
<evidence type="ECO:0000256" key="1">
    <source>
        <dbReference type="SAM" id="Phobius"/>
    </source>
</evidence>
<keyword evidence="1" id="KW-0472">Membrane</keyword>
<protein>
    <submittedName>
        <fullName evidence="2">Uncharacterized protein</fullName>
    </submittedName>
</protein>
<evidence type="ECO:0000313" key="2">
    <source>
        <dbReference type="EMBL" id="PHJ38866.1"/>
    </source>
</evidence>
<feature type="transmembrane region" description="Helical" evidence="1">
    <location>
        <begin position="30"/>
        <end position="47"/>
    </location>
</feature>
<dbReference type="EMBL" id="AWQQ01000042">
    <property type="protein sequence ID" value="PHJ38866.1"/>
    <property type="molecule type" value="Genomic_DNA"/>
</dbReference>
<reference evidence="2 3" key="1">
    <citation type="submission" date="2013-09" db="EMBL/GenBank/DDBJ databases">
        <title>Biodegradation of hydrocarbons in the deep terrestrial subsurface : characterization of a microbial consortium composed of two Desulfotomaculum species originating from a deep geological formation.</title>
        <authorList>
            <person name="Aullo T."/>
            <person name="Berlendis S."/>
            <person name="Lascourreges J.-F."/>
            <person name="Dessort D."/>
            <person name="Saint-Laurent S."/>
            <person name="Schraauwers B."/>
            <person name="Mas J."/>
            <person name="Magot M."/>
            <person name="Ranchou-Peyruse A."/>
        </authorList>
    </citation>
    <scope>NUCLEOTIDE SEQUENCE [LARGE SCALE GENOMIC DNA]</scope>
    <source>
        <strain evidence="2 3">Bs107</strain>
    </source>
</reference>
<gene>
    <name evidence="2" type="ORF">P378_07310</name>
</gene>
<proteinExistence type="predicted"/>
<dbReference type="Proteomes" id="UP000222564">
    <property type="component" value="Unassembled WGS sequence"/>
</dbReference>
<accession>A0A2C6MHG8</accession>
<comment type="caution">
    <text evidence="2">The sequence shown here is derived from an EMBL/GenBank/DDBJ whole genome shotgun (WGS) entry which is preliminary data.</text>
</comment>
<keyword evidence="1" id="KW-1133">Transmembrane helix</keyword>
<keyword evidence="1" id="KW-0812">Transmembrane</keyword>
<name>A0A2C6MHG8_9FIRM</name>
<dbReference type="AlphaFoldDB" id="A0A2C6MHG8"/>
<keyword evidence="3" id="KW-1185">Reference proteome</keyword>
<sequence length="95" mass="11032">MYARHVCREFIPGKEDLLSVKNPVSHGLRGFYMFIYLFFYCCLSCILNKSRNNRREWVPGTWGKSGSILQGNCSGGRFWLYNKNFYLRASSGCTL</sequence>
<organism evidence="2 3">
    <name type="scientific">Desulforamulus profundi</name>
    <dbReference type="NCBI Taxonomy" id="1383067"/>
    <lineage>
        <taxon>Bacteria</taxon>
        <taxon>Bacillati</taxon>
        <taxon>Bacillota</taxon>
        <taxon>Clostridia</taxon>
        <taxon>Eubacteriales</taxon>
        <taxon>Peptococcaceae</taxon>
        <taxon>Desulforamulus</taxon>
    </lineage>
</organism>